<keyword evidence="2" id="KW-1185">Reference proteome</keyword>
<dbReference type="AlphaFoldDB" id="A0A8T9T712"/>
<sequence length="203" mass="23254">MSTWYKKITDYPENENNPFSEKAVLEISTTKKRQAIRPPKTKDGENKYWVIDNNGEKVAESLFVREIEVDDEQFAKVFLGGLLNFWELSPRGIRVFTYVLRQLRPGRDEFYFSAPECMKFTLYKSRGLVISGLAELVGAGLIARSTDPLIYFLNPLIMFNGSRVTFAKSYVRKQIAGRNPSQLALPFNPSLEQLREIASSNQL</sequence>
<dbReference type="KEGG" id="haei:MUN82_22220"/>
<geneLocation type="plasmid" evidence="1 2">
    <name>unnamed2</name>
</geneLocation>
<proteinExistence type="predicted"/>
<dbReference type="RefSeq" id="WP_245097805.1">
    <property type="nucleotide sequence ID" value="NZ_CP095055.1"/>
</dbReference>
<reference evidence="1 2" key="1">
    <citation type="submission" date="2022-04" db="EMBL/GenBank/DDBJ databases">
        <title>Hymenobacter sp. isolated from the air.</title>
        <authorList>
            <person name="Won M."/>
            <person name="Lee C.-M."/>
            <person name="Woen H.-Y."/>
            <person name="Kwon S.-W."/>
        </authorList>
    </citation>
    <scope>NUCLEOTIDE SEQUENCE [LARGE SCALE GENOMIC DNA]</scope>
    <source>
        <strain evidence="2">5413 J-13</strain>
        <plasmid evidence="1 2">unnamed2</plasmid>
    </source>
</reference>
<gene>
    <name evidence="1" type="ORF">MUN82_22220</name>
</gene>
<evidence type="ECO:0000313" key="2">
    <source>
        <dbReference type="Proteomes" id="UP000829925"/>
    </source>
</evidence>
<protein>
    <submittedName>
        <fullName evidence="1">RepA protein</fullName>
    </submittedName>
</protein>
<name>A0A8T9T712_9BACT</name>
<dbReference type="Proteomes" id="UP000829925">
    <property type="component" value="Plasmid unnamed2"/>
</dbReference>
<accession>A0A8T9T712</accession>
<dbReference type="EMBL" id="CP095055">
    <property type="protein sequence ID" value="UOR07826.1"/>
    <property type="molecule type" value="Genomic_DNA"/>
</dbReference>
<evidence type="ECO:0000313" key="1">
    <source>
        <dbReference type="EMBL" id="UOR07826.1"/>
    </source>
</evidence>
<organism evidence="1 2">
    <name type="scientific">Hymenobacter aerilatus</name>
    <dbReference type="NCBI Taxonomy" id="2932251"/>
    <lineage>
        <taxon>Bacteria</taxon>
        <taxon>Pseudomonadati</taxon>
        <taxon>Bacteroidota</taxon>
        <taxon>Cytophagia</taxon>
        <taxon>Cytophagales</taxon>
        <taxon>Hymenobacteraceae</taxon>
        <taxon>Hymenobacter</taxon>
    </lineage>
</organism>
<keyword evidence="1" id="KW-0614">Plasmid</keyword>